<sequence>MVEQRVIVDHLRLGYEGLFNVTELYQTIDTFFREKGYDKSEKPRWHQR</sequence>
<dbReference type="Proteomes" id="UP000034798">
    <property type="component" value="Unassembled WGS sequence"/>
</dbReference>
<proteinExistence type="predicted"/>
<accession>A0A0G0G8M6</accession>
<comment type="caution">
    <text evidence="1">The sequence shown here is derived from an EMBL/GenBank/DDBJ whole genome shotgun (WGS) entry which is preliminary data.</text>
</comment>
<evidence type="ECO:0000313" key="2">
    <source>
        <dbReference type="Proteomes" id="UP000034798"/>
    </source>
</evidence>
<gene>
    <name evidence="1" type="ORF">UR91_C0027G0001</name>
</gene>
<name>A0A0G0G8M6_9BACT</name>
<dbReference type="AlphaFoldDB" id="A0A0G0G8M6"/>
<feature type="non-terminal residue" evidence="1">
    <location>
        <position position="48"/>
    </location>
</feature>
<protein>
    <submittedName>
        <fullName evidence="1">Uncharacterized protein</fullName>
    </submittedName>
</protein>
<dbReference type="EMBL" id="LBQZ01000027">
    <property type="protein sequence ID" value="KKP88077.1"/>
    <property type="molecule type" value="Genomic_DNA"/>
</dbReference>
<reference evidence="1 2" key="1">
    <citation type="journal article" date="2015" name="Nature">
        <title>rRNA introns, odd ribosomes, and small enigmatic genomes across a large radiation of phyla.</title>
        <authorList>
            <person name="Brown C.T."/>
            <person name="Hug L.A."/>
            <person name="Thomas B.C."/>
            <person name="Sharon I."/>
            <person name="Castelle C.J."/>
            <person name="Singh A."/>
            <person name="Wilkins M.J."/>
            <person name="Williams K.H."/>
            <person name="Banfield J.F."/>
        </authorList>
    </citation>
    <scope>NUCLEOTIDE SEQUENCE [LARGE SCALE GENOMIC DNA]</scope>
</reference>
<organism evidence="1 2">
    <name type="scientific">Candidatus Nomurabacteria bacterium GW2011_GWC2_35_8</name>
    <dbReference type="NCBI Taxonomy" id="1618752"/>
    <lineage>
        <taxon>Bacteria</taxon>
        <taxon>Candidatus Nomuraibacteriota</taxon>
    </lineage>
</organism>
<evidence type="ECO:0000313" key="1">
    <source>
        <dbReference type="EMBL" id="KKP88077.1"/>
    </source>
</evidence>